<dbReference type="InterPro" id="IPR006564">
    <property type="entry name" value="Znf_PMZ"/>
</dbReference>
<proteinExistence type="predicted"/>
<feature type="region of interest" description="Disordered" evidence="5">
    <location>
        <begin position="105"/>
        <end position="125"/>
    </location>
</feature>
<dbReference type="GO" id="GO:0008270">
    <property type="term" value="F:zinc ion binding"/>
    <property type="evidence" value="ECO:0007669"/>
    <property type="project" value="UniProtKB-KW"/>
</dbReference>
<evidence type="ECO:0000313" key="7">
    <source>
        <dbReference type="EMBL" id="KAL0458676.1"/>
    </source>
</evidence>
<comment type="caution">
    <text evidence="7">The sequence shown here is derived from an EMBL/GenBank/DDBJ whole genome shotgun (WGS) entry which is preliminary data.</text>
</comment>
<reference evidence="7" key="1">
    <citation type="submission" date="2020-06" db="EMBL/GenBank/DDBJ databases">
        <authorList>
            <person name="Li T."/>
            <person name="Hu X."/>
            <person name="Zhang T."/>
            <person name="Song X."/>
            <person name="Zhang H."/>
            <person name="Dai N."/>
            <person name="Sheng W."/>
            <person name="Hou X."/>
            <person name="Wei L."/>
        </authorList>
    </citation>
    <scope>NUCLEOTIDE SEQUENCE</scope>
    <source>
        <strain evidence="7">KEN1</strain>
        <tissue evidence="7">Leaf</tissue>
    </source>
</reference>
<dbReference type="EMBL" id="JACGWN010000002">
    <property type="protein sequence ID" value="KAL0458676.1"/>
    <property type="molecule type" value="Genomic_DNA"/>
</dbReference>
<evidence type="ECO:0000256" key="3">
    <source>
        <dbReference type="ARBA" id="ARBA00022833"/>
    </source>
</evidence>
<dbReference type="PANTHER" id="PTHR31973:SF187">
    <property type="entry name" value="MUTATOR TRANSPOSASE MUDRA PROTEIN"/>
    <property type="match status" value="1"/>
</dbReference>
<feature type="domain" description="SWIM-type" evidence="6">
    <location>
        <begin position="24"/>
        <end position="56"/>
    </location>
</feature>
<sequence length="292" mass="33415">MARNYFTMWCGMDESEVDHFLDKYVVDLAKRTCTCGMFQLNGYPCCHACAAISIKRVPIEEYVDICYKKSTYLMVYREMIYVVPGKKDYIQTTYEPLKPLKVKTKRGRSKRLRRRGPDEVQTTSTRNGLTHTCTKCLERAQQGKLQESNTSKFKVLQGLLSTLFICFICKVSHEEIPVEGSHIPLASQEHELQFGATRGAKKQKITRISASTLPNTTPSTCLLVAINIHSLTYYLSKWKFNKQVLDHLQPHLSSTPPSSNVQYLLDHLQPNTPQVLIHLLKKLAIKDLEMLL</sequence>
<keyword evidence="3" id="KW-0862">Zinc</keyword>
<evidence type="ECO:0000259" key="6">
    <source>
        <dbReference type="PROSITE" id="PS50966"/>
    </source>
</evidence>
<evidence type="ECO:0000256" key="5">
    <source>
        <dbReference type="SAM" id="MobiDB-lite"/>
    </source>
</evidence>
<evidence type="ECO:0000256" key="2">
    <source>
        <dbReference type="ARBA" id="ARBA00022771"/>
    </source>
</evidence>
<organism evidence="7">
    <name type="scientific">Sesamum latifolium</name>
    <dbReference type="NCBI Taxonomy" id="2727402"/>
    <lineage>
        <taxon>Eukaryota</taxon>
        <taxon>Viridiplantae</taxon>
        <taxon>Streptophyta</taxon>
        <taxon>Embryophyta</taxon>
        <taxon>Tracheophyta</taxon>
        <taxon>Spermatophyta</taxon>
        <taxon>Magnoliopsida</taxon>
        <taxon>eudicotyledons</taxon>
        <taxon>Gunneridae</taxon>
        <taxon>Pentapetalae</taxon>
        <taxon>asterids</taxon>
        <taxon>lamiids</taxon>
        <taxon>Lamiales</taxon>
        <taxon>Pedaliaceae</taxon>
        <taxon>Sesamum</taxon>
    </lineage>
</organism>
<name>A0AAW2XXW5_9LAMI</name>
<evidence type="ECO:0000256" key="4">
    <source>
        <dbReference type="PROSITE-ProRule" id="PRU00325"/>
    </source>
</evidence>
<dbReference type="InterPro" id="IPR007527">
    <property type="entry name" value="Znf_SWIM"/>
</dbReference>
<reference evidence="7" key="2">
    <citation type="journal article" date="2024" name="Plant">
        <title>Genomic evolution and insights into agronomic trait innovations of Sesamum species.</title>
        <authorList>
            <person name="Miao H."/>
            <person name="Wang L."/>
            <person name="Qu L."/>
            <person name="Liu H."/>
            <person name="Sun Y."/>
            <person name="Le M."/>
            <person name="Wang Q."/>
            <person name="Wei S."/>
            <person name="Zheng Y."/>
            <person name="Lin W."/>
            <person name="Duan Y."/>
            <person name="Cao H."/>
            <person name="Xiong S."/>
            <person name="Wang X."/>
            <person name="Wei L."/>
            <person name="Li C."/>
            <person name="Ma Q."/>
            <person name="Ju M."/>
            <person name="Zhao R."/>
            <person name="Li G."/>
            <person name="Mu C."/>
            <person name="Tian Q."/>
            <person name="Mei H."/>
            <person name="Zhang T."/>
            <person name="Gao T."/>
            <person name="Zhang H."/>
        </authorList>
    </citation>
    <scope>NUCLEOTIDE SEQUENCE</scope>
    <source>
        <strain evidence="7">KEN1</strain>
    </source>
</reference>
<gene>
    <name evidence="7" type="ORF">Slati_0494800</name>
</gene>
<dbReference type="AlphaFoldDB" id="A0AAW2XXW5"/>
<keyword evidence="1" id="KW-0479">Metal-binding</keyword>
<feature type="compositionally biased region" description="Basic residues" evidence="5">
    <location>
        <begin position="105"/>
        <end position="114"/>
    </location>
</feature>
<accession>A0AAW2XXW5</accession>
<dbReference type="PANTHER" id="PTHR31973">
    <property type="entry name" value="POLYPROTEIN, PUTATIVE-RELATED"/>
    <property type="match status" value="1"/>
</dbReference>
<keyword evidence="2 4" id="KW-0863">Zinc-finger</keyword>
<dbReference type="PROSITE" id="PS50966">
    <property type="entry name" value="ZF_SWIM"/>
    <property type="match status" value="1"/>
</dbReference>
<dbReference type="SMART" id="SM00575">
    <property type="entry name" value="ZnF_PMZ"/>
    <property type="match status" value="1"/>
</dbReference>
<protein>
    <recommendedName>
        <fullName evidence="6">SWIM-type domain-containing protein</fullName>
    </recommendedName>
</protein>
<dbReference type="Pfam" id="PF04434">
    <property type="entry name" value="SWIM"/>
    <property type="match status" value="1"/>
</dbReference>
<evidence type="ECO:0000256" key="1">
    <source>
        <dbReference type="ARBA" id="ARBA00022723"/>
    </source>
</evidence>